<name>A0AAD7GBA7_MYCRO</name>
<feature type="domain" description="DUF6534" evidence="2">
    <location>
        <begin position="148"/>
        <end position="207"/>
    </location>
</feature>
<dbReference type="EMBL" id="JARKIE010000133">
    <property type="protein sequence ID" value="KAJ7678630.1"/>
    <property type="molecule type" value="Genomic_DNA"/>
</dbReference>
<organism evidence="3 4">
    <name type="scientific">Mycena rosella</name>
    <name type="common">Pink bonnet</name>
    <name type="synonym">Agaricus rosellus</name>
    <dbReference type="NCBI Taxonomy" id="1033263"/>
    <lineage>
        <taxon>Eukaryota</taxon>
        <taxon>Fungi</taxon>
        <taxon>Dikarya</taxon>
        <taxon>Basidiomycota</taxon>
        <taxon>Agaricomycotina</taxon>
        <taxon>Agaricomycetes</taxon>
        <taxon>Agaricomycetidae</taxon>
        <taxon>Agaricales</taxon>
        <taxon>Marasmiineae</taxon>
        <taxon>Mycenaceae</taxon>
        <taxon>Mycena</taxon>
    </lineage>
</organism>
<feature type="transmembrane region" description="Helical" evidence="1">
    <location>
        <begin position="176"/>
        <end position="199"/>
    </location>
</feature>
<comment type="caution">
    <text evidence="3">The sequence shown here is derived from an EMBL/GenBank/DDBJ whole genome shotgun (WGS) entry which is preliminary data.</text>
</comment>
<dbReference type="Pfam" id="PF20152">
    <property type="entry name" value="DUF6534"/>
    <property type="match status" value="1"/>
</dbReference>
<protein>
    <recommendedName>
        <fullName evidence="2">DUF6534 domain-containing protein</fullName>
    </recommendedName>
</protein>
<feature type="transmembrane region" description="Helical" evidence="1">
    <location>
        <begin position="98"/>
        <end position="124"/>
    </location>
</feature>
<proteinExistence type="predicted"/>
<evidence type="ECO:0000313" key="3">
    <source>
        <dbReference type="EMBL" id="KAJ7678630.1"/>
    </source>
</evidence>
<evidence type="ECO:0000313" key="4">
    <source>
        <dbReference type="Proteomes" id="UP001221757"/>
    </source>
</evidence>
<keyword evidence="1" id="KW-1133">Transmembrane helix</keyword>
<dbReference type="InterPro" id="IPR045339">
    <property type="entry name" value="DUF6534"/>
</dbReference>
<dbReference type="AlphaFoldDB" id="A0AAD7GBA7"/>
<feature type="transmembrane region" description="Helical" evidence="1">
    <location>
        <begin position="136"/>
        <end position="164"/>
    </location>
</feature>
<evidence type="ECO:0000259" key="2">
    <source>
        <dbReference type="Pfam" id="PF20152"/>
    </source>
</evidence>
<evidence type="ECO:0000256" key="1">
    <source>
        <dbReference type="SAM" id="Phobius"/>
    </source>
</evidence>
<sequence length="235" mass="25934">MALSGTTSPPAIDGTLGALEIVLLKSTVRTLILELGHTICALHAIYWITVTTYSRPPNSFILEAPRSLIVTILFSGCIDALVQLFFGNRIRVLSGRRLVFFLCIAMASLRFVCDLGLMSTIWIFNAGFSVLESKVHWVMITASTVGPAADVVIAVSMCYYLWYLREPGARFNRTRAMVDTLMVWTVGDVAGVMQLVLFLTRKDRTSYFPLSPPTSNQSLDCCSGVHGFLSHPTEM</sequence>
<dbReference type="Proteomes" id="UP001221757">
    <property type="component" value="Unassembled WGS sequence"/>
</dbReference>
<feature type="transmembrane region" description="Helical" evidence="1">
    <location>
        <begin position="31"/>
        <end position="48"/>
    </location>
</feature>
<keyword evidence="4" id="KW-1185">Reference proteome</keyword>
<feature type="transmembrane region" description="Helical" evidence="1">
    <location>
        <begin position="68"/>
        <end position="86"/>
    </location>
</feature>
<accession>A0AAD7GBA7</accession>
<gene>
    <name evidence="3" type="ORF">B0H17DRAFT_1078264</name>
</gene>
<keyword evidence="1" id="KW-0472">Membrane</keyword>
<reference evidence="3" key="1">
    <citation type="submission" date="2023-03" db="EMBL/GenBank/DDBJ databases">
        <title>Massive genome expansion in bonnet fungi (Mycena s.s.) driven by repeated elements and novel gene families across ecological guilds.</title>
        <authorList>
            <consortium name="Lawrence Berkeley National Laboratory"/>
            <person name="Harder C.B."/>
            <person name="Miyauchi S."/>
            <person name="Viragh M."/>
            <person name="Kuo A."/>
            <person name="Thoen E."/>
            <person name="Andreopoulos B."/>
            <person name="Lu D."/>
            <person name="Skrede I."/>
            <person name="Drula E."/>
            <person name="Henrissat B."/>
            <person name="Morin E."/>
            <person name="Kohler A."/>
            <person name="Barry K."/>
            <person name="LaButti K."/>
            <person name="Morin E."/>
            <person name="Salamov A."/>
            <person name="Lipzen A."/>
            <person name="Mereny Z."/>
            <person name="Hegedus B."/>
            <person name="Baldrian P."/>
            <person name="Stursova M."/>
            <person name="Weitz H."/>
            <person name="Taylor A."/>
            <person name="Grigoriev I.V."/>
            <person name="Nagy L.G."/>
            <person name="Martin F."/>
            <person name="Kauserud H."/>
        </authorList>
    </citation>
    <scope>NUCLEOTIDE SEQUENCE</scope>
    <source>
        <strain evidence="3">CBHHK067</strain>
    </source>
</reference>
<keyword evidence="1" id="KW-0812">Transmembrane</keyword>